<dbReference type="RefSeq" id="XP_018184375.1">
    <property type="nucleotide sequence ID" value="XM_018331383.1"/>
</dbReference>
<name>A0A164Z8N5_XYLHT</name>
<dbReference type="InterPro" id="IPR038816">
    <property type="entry name" value="Stationary_phase_5"/>
</dbReference>
<evidence type="ECO:0000313" key="2">
    <source>
        <dbReference type="EMBL" id="KZF18820.1"/>
    </source>
</evidence>
<protein>
    <submittedName>
        <fullName evidence="2">DNA repair protein RAD51</fullName>
    </submittedName>
</protein>
<evidence type="ECO:0000313" key="3">
    <source>
        <dbReference type="Proteomes" id="UP000076632"/>
    </source>
</evidence>
<dbReference type="InParanoid" id="A0A164Z8N5"/>
<feature type="compositionally biased region" description="Polar residues" evidence="1">
    <location>
        <begin position="399"/>
        <end position="426"/>
    </location>
</feature>
<gene>
    <name evidence="2" type="ORF">L228DRAFT_242125</name>
</gene>
<proteinExistence type="predicted"/>
<dbReference type="GeneID" id="28896520"/>
<organism evidence="2 3">
    <name type="scientific">Xylona heveae (strain CBS 132557 / TC161)</name>
    <dbReference type="NCBI Taxonomy" id="1328760"/>
    <lineage>
        <taxon>Eukaryota</taxon>
        <taxon>Fungi</taxon>
        <taxon>Dikarya</taxon>
        <taxon>Ascomycota</taxon>
        <taxon>Pezizomycotina</taxon>
        <taxon>Xylonomycetes</taxon>
        <taxon>Xylonales</taxon>
        <taxon>Xylonaceae</taxon>
        <taxon>Xylona</taxon>
    </lineage>
</organism>
<reference evidence="2 3" key="1">
    <citation type="journal article" date="2016" name="Fungal Biol.">
        <title>The genome of Xylona heveae provides a window into fungal endophytism.</title>
        <authorList>
            <person name="Gazis R."/>
            <person name="Kuo A."/>
            <person name="Riley R."/>
            <person name="LaButti K."/>
            <person name="Lipzen A."/>
            <person name="Lin J."/>
            <person name="Amirebrahimi M."/>
            <person name="Hesse C.N."/>
            <person name="Spatafora J.W."/>
            <person name="Henrissat B."/>
            <person name="Hainaut M."/>
            <person name="Grigoriev I.V."/>
            <person name="Hibbett D.S."/>
        </authorList>
    </citation>
    <scope>NUCLEOTIDE SEQUENCE [LARGE SCALE GENOMIC DNA]</scope>
    <source>
        <strain evidence="2 3">TC161</strain>
    </source>
</reference>
<dbReference type="GO" id="GO:0043248">
    <property type="term" value="P:proteasome assembly"/>
    <property type="evidence" value="ECO:0007669"/>
    <property type="project" value="TreeGrafter"/>
</dbReference>
<dbReference type="AlphaFoldDB" id="A0A164Z8N5"/>
<feature type="region of interest" description="Disordered" evidence="1">
    <location>
        <begin position="376"/>
        <end position="446"/>
    </location>
</feature>
<dbReference type="OrthoDB" id="5415241at2759"/>
<dbReference type="STRING" id="1328760.A0A164Z8N5"/>
<accession>A0A164Z8N5</accession>
<dbReference type="OMA" id="KGRWYTT"/>
<dbReference type="PANTHER" id="PTHR42342:SF1">
    <property type="entry name" value="STATIONARY PHASE PROTEIN 5"/>
    <property type="match status" value="1"/>
</dbReference>
<dbReference type="PANTHER" id="PTHR42342">
    <property type="entry name" value="STATIONARY PHASE PROTEIN 5"/>
    <property type="match status" value="1"/>
</dbReference>
<keyword evidence="3" id="KW-1185">Reference proteome</keyword>
<feature type="compositionally biased region" description="Polar residues" evidence="1">
    <location>
        <begin position="376"/>
        <end position="388"/>
    </location>
</feature>
<sequence>MPPSGGHQLVPVAWNAIRTVLKKTSNMARVKLLLATRPLRAELEPVLIRNNPVRHPVHRAAFIRQSKGRWYTTHSAINATVRRFTSAATRSVKRVDGKLPPASAIGSAVSRQTLRTPFASTLRPNLTGGALPRTAGGYSIGGGRVGGARYFSHTPAAPAQVVNNVSSAVRAFWHSGSKAHYCGVDSRSGEKQFRAITALQDETERKMSSLPKAAPGSFIDFQLSPTITAIGPLSRGSPAQAQTHDDSLKSDGLLEMLSVDFSRSLQDLSAVLNDLKRISTLGDLPITLPKPATLRVHFPGCDARSVENLCDELGVQRGIIRQDGDFDVYAGTTMALRFPFAPSHAVSEASSVDGYDERYFEPERVDWENMISPSSTVTSHGFSHNSGSPLEFDDLDGSIQENPWTRSPSGYSSLHSSEGDETSSYFFEQPRLKSNKSKSVKDSSEYEGVEGIYRFLEQCDSARR</sequence>
<dbReference type="EMBL" id="KV407469">
    <property type="protein sequence ID" value="KZF18820.1"/>
    <property type="molecule type" value="Genomic_DNA"/>
</dbReference>
<dbReference type="Proteomes" id="UP000076632">
    <property type="component" value="Unassembled WGS sequence"/>
</dbReference>
<dbReference type="GO" id="GO:0070628">
    <property type="term" value="F:proteasome binding"/>
    <property type="evidence" value="ECO:0007669"/>
    <property type="project" value="InterPro"/>
</dbReference>
<evidence type="ECO:0000256" key="1">
    <source>
        <dbReference type="SAM" id="MobiDB-lite"/>
    </source>
</evidence>